<dbReference type="RefSeq" id="WP_021248919.1">
    <property type="nucleotide sequence ID" value="NZ_ATJV01000048.1"/>
</dbReference>
<evidence type="ECO:0000259" key="1">
    <source>
        <dbReference type="Pfam" id="PF10006"/>
    </source>
</evidence>
<keyword evidence="3" id="KW-1185">Reference proteome</keyword>
<reference evidence="2 3" key="1">
    <citation type="submission" date="2013-06" db="EMBL/GenBank/DDBJ databases">
        <title>Draft genome sequence of Thauera terpenica.</title>
        <authorList>
            <person name="Liu B."/>
            <person name="Frostegard A.H."/>
            <person name="Shapleigh J.P."/>
        </authorList>
    </citation>
    <scope>NUCLEOTIDE SEQUENCE [LARGE SCALE GENOMIC DNA]</scope>
    <source>
        <strain evidence="2 3">58Eu</strain>
    </source>
</reference>
<dbReference type="eggNOG" id="COG4309">
    <property type="taxonomic scope" value="Bacteria"/>
</dbReference>
<dbReference type="EMBL" id="ATJV01000048">
    <property type="protein sequence ID" value="EPZ16078.1"/>
    <property type="molecule type" value="Genomic_DNA"/>
</dbReference>
<organism evidence="2 3">
    <name type="scientific">Thauera terpenica 58Eu</name>
    <dbReference type="NCBI Taxonomy" id="1348657"/>
    <lineage>
        <taxon>Bacteria</taxon>
        <taxon>Pseudomonadati</taxon>
        <taxon>Pseudomonadota</taxon>
        <taxon>Betaproteobacteria</taxon>
        <taxon>Rhodocyclales</taxon>
        <taxon>Zoogloeaceae</taxon>
        <taxon>Thauera</taxon>
    </lineage>
</organism>
<accession>T0AZW4</accession>
<dbReference type="Gene3D" id="3.30.110.40">
    <property type="entry name" value="TusA-like domain"/>
    <property type="match status" value="1"/>
</dbReference>
<dbReference type="InterPro" id="IPR036868">
    <property type="entry name" value="TusA-like_sf"/>
</dbReference>
<evidence type="ECO:0000313" key="2">
    <source>
        <dbReference type="EMBL" id="EPZ16078.1"/>
    </source>
</evidence>
<protein>
    <recommendedName>
        <fullName evidence="1">DUF2249 domain-containing protein</fullName>
    </recommendedName>
</protein>
<dbReference type="Pfam" id="PF10006">
    <property type="entry name" value="DUF2249"/>
    <property type="match status" value="1"/>
</dbReference>
<dbReference type="CDD" id="cd00291">
    <property type="entry name" value="SirA_YedF_YeeD"/>
    <property type="match status" value="1"/>
</dbReference>
<dbReference type="SUPFAM" id="SSF64307">
    <property type="entry name" value="SirA-like"/>
    <property type="match status" value="1"/>
</dbReference>
<dbReference type="STRING" id="1348657.M622_02570"/>
<evidence type="ECO:0000313" key="3">
    <source>
        <dbReference type="Proteomes" id="UP000015455"/>
    </source>
</evidence>
<dbReference type="AlphaFoldDB" id="T0AZW4"/>
<proteinExistence type="predicted"/>
<gene>
    <name evidence="2" type="ORF">M622_02570</name>
</gene>
<dbReference type="Proteomes" id="UP000015455">
    <property type="component" value="Unassembled WGS sequence"/>
</dbReference>
<comment type="caution">
    <text evidence="2">The sequence shown here is derived from an EMBL/GenBank/DDBJ whole genome shotgun (WGS) entry which is preliminary data.</text>
</comment>
<feature type="domain" description="DUF2249" evidence="1">
    <location>
        <begin position="6"/>
        <end position="70"/>
    </location>
</feature>
<dbReference type="PATRIC" id="fig|1348657.5.peg.1493"/>
<dbReference type="InterPro" id="IPR018720">
    <property type="entry name" value="DUF2249"/>
</dbReference>
<sequence>MNMPIVDARGLEPPEPFEHAMEALANLQAGEQFTLLLDRMPHPLLRLLERDGYRHDVSFRDDGCVAILIGRP</sequence>
<name>T0AZW4_9RHOO</name>
<dbReference type="OrthoDB" id="151621at2"/>